<dbReference type="Pfam" id="PF00134">
    <property type="entry name" value="Cyclin_N"/>
    <property type="match status" value="1"/>
</dbReference>
<evidence type="ECO:0000256" key="1">
    <source>
        <dbReference type="ARBA" id="ARBA00009065"/>
    </source>
</evidence>
<dbReference type="CDD" id="cd20543">
    <property type="entry name" value="CYCLIN_AtCycD-like_rpt1"/>
    <property type="match status" value="1"/>
</dbReference>
<dbReference type="InterPro" id="IPR013763">
    <property type="entry name" value="Cyclin-like_dom"/>
</dbReference>
<accession>A0AAP0HPF5</accession>
<evidence type="ECO:0000259" key="7">
    <source>
        <dbReference type="SMART" id="SM00385"/>
    </source>
</evidence>
<reference evidence="9 10" key="1">
    <citation type="submission" date="2024-01" db="EMBL/GenBank/DDBJ databases">
        <title>Genome assemblies of Stephania.</title>
        <authorList>
            <person name="Yang L."/>
        </authorList>
    </citation>
    <scope>NUCLEOTIDE SEQUENCE [LARGE SCALE GENOMIC DNA]</scope>
    <source>
        <strain evidence="9">QJT</strain>
        <tissue evidence="9">Leaf</tissue>
    </source>
</reference>
<dbReference type="SUPFAM" id="SSF47954">
    <property type="entry name" value="Cyclin-like"/>
    <property type="match status" value="2"/>
</dbReference>
<feature type="domain" description="Cyclin-like" evidence="7">
    <location>
        <begin position="92"/>
        <end position="180"/>
    </location>
</feature>
<keyword evidence="2" id="KW-0132">Cell division</keyword>
<keyword evidence="3 5" id="KW-0195">Cyclin</keyword>
<gene>
    <name evidence="9" type="ORF">Sjap_023672</name>
</gene>
<dbReference type="InterPro" id="IPR006671">
    <property type="entry name" value="Cyclin_N"/>
</dbReference>
<evidence type="ECO:0000256" key="6">
    <source>
        <dbReference type="SAM" id="MobiDB-lite"/>
    </source>
</evidence>
<evidence type="ECO:0000313" key="9">
    <source>
        <dbReference type="EMBL" id="KAK9090495.1"/>
    </source>
</evidence>
<name>A0AAP0HPF5_9MAGN</name>
<dbReference type="FunFam" id="1.10.472.10:FF:000060">
    <property type="entry name" value="D6-type cyclin"/>
    <property type="match status" value="1"/>
</dbReference>
<proteinExistence type="inferred from homology"/>
<dbReference type="InterPro" id="IPR004367">
    <property type="entry name" value="Cyclin_C-dom"/>
</dbReference>
<dbReference type="Pfam" id="PF02984">
    <property type="entry name" value="Cyclin_C"/>
    <property type="match status" value="1"/>
</dbReference>
<evidence type="ECO:0008006" key="11">
    <source>
        <dbReference type="Google" id="ProtNLM"/>
    </source>
</evidence>
<feature type="domain" description="Cyclin C-terminal" evidence="8">
    <location>
        <begin position="189"/>
        <end position="310"/>
    </location>
</feature>
<evidence type="ECO:0000256" key="4">
    <source>
        <dbReference type="ARBA" id="ARBA00023306"/>
    </source>
</evidence>
<dbReference type="SMART" id="SM01332">
    <property type="entry name" value="Cyclin_C"/>
    <property type="match status" value="1"/>
</dbReference>
<sequence length="336" mass="37216">MTMNSNNIPSFSDCFADLLCDEDAGNLIEDHHEPPEYCSSSSSSSVLEFPVDIEDSIAGFVEGEAEYVPRFNYPARFHSRSLDASARRDSITWILKVHAVFGFQPLTAYLSVNYMDRFLASRVLPVASEWALQLLAVTCLSLAAKMEEAEVPRLGNLQMESTKFIFDASSVQRMEFLILGALDWRLRSVTPFNFIDYFAYKVDPTCTFTGLLVSKATQIILSIITDVSFLDYRPSSVAAAAIISAAHEIPSLSLDLNAGNAVEWCRGLRKDSILSCYQLIQKKLLVNVVGKRASPPKVLPQLRVRPHENSTTDSGDSTPSCSSPSSIIKRRKLNSP</sequence>
<keyword evidence="10" id="KW-1185">Reference proteome</keyword>
<evidence type="ECO:0000256" key="5">
    <source>
        <dbReference type="RuleBase" id="RU000383"/>
    </source>
</evidence>
<keyword evidence="4" id="KW-0131">Cell cycle</keyword>
<protein>
    <recommendedName>
        <fullName evidence="11">Cyclin N-terminal domain-containing protein</fullName>
    </recommendedName>
</protein>
<dbReference type="InterPro" id="IPR048258">
    <property type="entry name" value="Cyclins_cyclin-box"/>
</dbReference>
<dbReference type="Proteomes" id="UP001417504">
    <property type="component" value="Unassembled WGS sequence"/>
</dbReference>
<evidence type="ECO:0000256" key="3">
    <source>
        <dbReference type="ARBA" id="ARBA00023127"/>
    </source>
</evidence>
<dbReference type="GO" id="GO:0051301">
    <property type="term" value="P:cell division"/>
    <property type="evidence" value="ECO:0007669"/>
    <property type="project" value="UniProtKB-KW"/>
</dbReference>
<evidence type="ECO:0000313" key="10">
    <source>
        <dbReference type="Proteomes" id="UP001417504"/>
    </source>
</evidence>
<dbReference type="SMART" id="SM00385">
    <property type="entry name" value="CYCLIN"/>
    <property type="match status" value="1"/>
</dbReference>
<organism evidence="9 10">
    <name type="scientific">Stephania japonica</name>
    <dbReference type="NCBI Taxonomy" id="461633"/>
    <lineage>
        <taxon>Eukaryota</taxon>
        <taxon>Viridiplantae</taxon>
        <taxon>Streptophyta</taxon>
        <taxon>Embryophyta</taxon>
        <taxon>Tracheophyta</taxon>
        <taxon>Spermatophyta</taxon>
        <taxon>Magnoliopsida</taxon>
        <taxon>Ranunculales</taxon>
        <taxon>Menispermaceae</taxon>
        <taxon>Menispermoideae</taxon>
        <taxon>Cissampelideae</taxon>
        <taxon>Stephania</taxon>
    </lineage>
</organism>
<dbReference type="PROSITE" id="PS00292">
    <property type="entry name" value="CYCLINS"/>
    <property type="match status" value="1"/>
</dbReference>
<dbReference type="PANTHER" id="PTHR10177">
    <property type="entry name" value="CYCLINS"/>
    <property type="match status" value="1"/>
</dbReference>
<dbReference type="AlphaFoldDB" id="A0AAP0HPF5"/>
<dbReference type="Gene3D" id="1.10.472.10">
    <property type="entry name" value="Cyclin-like"/>
    <property type="match status" value="2"/>
</dbReference>
<evidence type="ECO:0000256" key="2">
    <source>
        <dbReference type="ARBA" id="ARBA00022618"/>
    </source>
</evidence>
<comment type="caution">
    <text evidence="9">The sequence shown here is derived from an EMBL/GenBank/DDBJ whole genome shotgun (WGS) entry which is preliminary data.</text>
</comment>
<feature type="region of interest" description="Disordered" evidence="6">
    <location>
        <begin position="299"/>
        <end position="336"/>
    </location>
</feature>
<comment type="similarity">
    <text evidence="1">Belongs to the cyclin family. Cyclin D subfamily.</text>
</comment>
<dbReference type="InterPro" id="IPR039361">
    <property type="entry name" value="Cyclin"/>
</dbReference>
<dbReference type="InterPro" id="IPR036915">
    <property type="entry name" value="Cyclin-like_sf"/>
</dbReference>
<dbReference type="EMBL" id="JBBNAE010000010">
    <property type="protein sequence ID" value="KAK9090495.1"/>
    <property type="molecule type" value="Genomic_DNA"/>
</dbReference>
<feature type="compositionally biased region" description="Low complexity" evidence="6">
    <location>
        <begin position="311"/>
        <end position="326"/>
    </location>
</feature>
<evidence type="ECO:0000259" key="8">
    <source>
        <dbReference type="SMART" id="SM01332"/>
    </source>
</evidence>